<evidence type="ECO:0000259" key="6">
    <source>
        <dbReference type="Pfam" id="PF02310"/>
    </source>
</evidence>
<keyword evidence="2" id="KW-0949">S-adenosyl-L-methionine</keyword>
<evidence type="ECO:0000256" key="1">
    <source>
        <dbReference type="ARBA" id="ARBA00001966"/>
    </source>
</evidence>
<keyword evidence="3" id="KW-0479">Metal-binding</keyword>
<dbReference type="InterPro" id="IPR051198">
    <property type="entry name" value="BchE-like"/>
</dbReference>
<evidence type="ECO:0000256" key="2">
    <source>
        <dbReference type="ARBA" id="ARBA00022691"/>
    </source>
</evidence>
<evidence type="ECO:0000256" key="3">
    <source>
        <dbReference type="ARBA" id="ARBA00022723"/>
    </source>
</evidence>
<protein>
    <submittedName>
        <fullName evidence="7">Cobalamin B12-binding domain-containing protein</fullName>
    </submittedName>
</protein>
<name>A0A850P4Q1_9PROT</name>
<dbReference type="PANTHER" id="PTHR43409:SF3">
    <property type="entry name" value="HYPOTHETICAL METHYLTRANSFERASE"/>
    <property type="match status" value="1"/>
</dbReference>
<proteinExistence type="predicted"/>
<comment type="cofactor">
    <cofactor evidence="1">
        <name>[4Fe-4S] cluster</name>
        <dbReference type="ChEBI" id="CHEBI:49883"/>
    </cofactor>
</comment>
<reference evidence="7 8" key="1">
    <citation type="submission" date="2020-06" db="EMBL/GenBank/DDBJ databases">
        <title>Description of novel acetic acid bacteria.</title>
        <authorList>
            <person name="Sombolestani A."/>
        </authorList>
    </citation>
    <scope>NUCLEOTIDE SEQUENCE [LARGE SCALE GENOMIC DNA]</scope>
    <source>
        <strain evidence="7 8">LMG 25</strain>
    </source>
</reference>
<gene>
    <name evidence="7" type="ORF">HUK81_19220</name>
</gene>
<dbReference type="EMBL" id="JABXXS010000258">
    <property type="protein sequence ID" value="NVN38938.1"/>
    <property type="molecule type" value="Genomic_DNA"/>
</dbReference>
<dbReference type="GO" id="GO:0031419">
    <property type="term" value="F:cobalamin binding"/>
    <property type="evidence" value="ECO:0007669"/>
    <property type="project" value="InterPro"/>
</dbReference>
<dbReference type="GO" id="GO:0005829">
    <property type="term" value="C:cytosol"/>
    <property type="evidence" value="ECO:0007669"/>
    <property type="project" value="TreeGrafter"/>
</dbReference>
<organism evidence="7 8">
    <name type="scientific">Komagataeibacter swingsii</name>
    <dbReference type="NCBI Taxonomy" id="215220"/>
    <lineage>
        <taxon>Bacteria</taxon>
        <taxon>Pseudomonadati</taxon>
        <taxon>Pseudomonadota</taxon>
        <taxon>Alphaproteobacteria</taxon>
        <taxon>Acetobacterales</taxon>
        <taxon>Acetobacteraceae</taxon>
        <taxon>Komagataeibacter</taxon>
    </lineage>
</organism>
<dbReference type="InterPro" id="IPR006158">
    <property type="entry name" value="Cobalamin-bd"/>
</dbReference>
<dbReference type="GO" id="GO:0051536">
    <property type="term" value="F:iron-sulfur cluster binding"/>
    <property type="evidence" value="ECO:0007669"/>
    <property type="project" value="UniProtKB-KW"/>
</dbReference>
<feature type="domain" description="B12-binding" evidence="6">
    <location>
        <begin position="32"/>
        <end position="130"/>
    </location>
</feature>
<accession>A0A850P4Q1</accession>
<dbReference type="AlphaFoldDB" id="A0A850P4Q1"/>
<dbReference type="GO" id="GO:0046872">
    <property type="term" value="F:metal ion binding"/>
    <property type="evidence" value="ECO:0007669"/>
    <property type="project" value="UniProtKB-KW"/>
</dbReference>
<evidence type="ECO:0000256" key="4">
    <source>
        <dbReference type="ARBA" id="ARBA00023004"/>
    </source>
</evidence>
<evidence type="ECO:0000313" key="8">
    <source>
        <dbReference type="Proteomes" id="UP000522590"/>
    </source>
</evidence>
<keyword evidence="5" id="KW-0411">Iron-sulfur</keyword>
<evidence type="ECO:0000313" key="7">
    <source>
        <dbReference type="EMBL" id="NVN38938.1"/>
    </source>
</evidence>
<evidence type="ECO:0000256" key="5">
    <source>
        <dbReference type="ARBA" id="ARBA00023014"/>
    </source>
</evidence>
<feature type="non-terminal residue" evidence="7">
    <location>
        <position position="172"/>
    </location>
</feature>
<dbReference type="RefSeq" id="WP_176644292.1">
    <property type="nucleotide sequence ID" value="NZ_JABXXS010000258.1"/>
</dbReference>
<dbReference type="Gene3D" id="3.40.50.280">
    <property type="entry name" value="Cobalamin-binding domain"/>
    <property type="match status" value="1"/>
</dbReference>
<dbReference type="PANTHER" id="PTHR43409">
    <property type="entry name" value="ANAEROBIC MAGNESIUM-PROTOPORPHYRIN IX MONOMETHYL ESTER CYCLASE-RELATED"/>
    <property type="match status" value="1"/>
</dbReference>
<keyword evidence="4" id="KW-0408">Iron</keyword>
<sequence length="172" mass="19209">MMADTCKVLMIFPRFNANSFWNYKEACDLAGARYPAAPLGLITVAALLPENWEIRLVNRNTEQLDHADFAWADIVMTGGMLPQRNDALHIIEMCRACDKPVVIGGPDVTSSPSLYSAANFQVLGEAEEIMIDFIAAWRRGDRQGVFEAPMGKTDVTKSPLPRFDLLKLDQYL</sequence>
<dbReference type="Proteomes" id="UP000522590">
    <property type="component" value="Unassembled WGS sequence"/>
</dbReference>
<comment type="caution">
    <text evidence="7">The sequence shown here is derived from an EMBL/GenBank/DDBJ whole genome shotgun (WGS) entry which is preliminary data.</text>
</comment>
<dbReference type="Pfam" id="PF02310">
    <property type="entry name" value="B12-binding"/>
    <property type="match status" value="1"/>
</dbReference>